<dbReference type="InterPro" id="IPR044691">
    <property type="entry name" value="DCC1_Trx"/>
</dbReference>
<sequence length="116" mass="13255">MREVVVWYDGACPLCRREIGIMRRLDRGGALTFVDVARPGAAEACPLDPADMLSRFHVREDGQLLTGAAAFAAMWRAIPILRPFGLMARNRMVLALLERLYVQFLKVRPRLQRLFR</sequence>
<reference evidence="1 2" key="1">
    <citation type="submission" date="2020-08" db="EMBL/GenBank/DDBJ databases">
        <title>Genomic Encyclopedia of Type Strains, Phase IV (KMG-IV): sequencing the most valuable type-strain genomes for metagenomic binning, comparative biology and taxonomic classification.</title>
        <authorList>
            <person name="Goeker M."/>
        </authorList>
    </citation>
    <scope>NUCLEOTIDE SEQUENCE [LARGE SCALE GENOMIC DNA]</scope>
    <source>
        <strain evidence="1 2">DSM 24448</strain>
    </source>
</reference>
<proteinExistence type="predicted"/>
<dbReference type="PANTHER" id="PTHR34290">
    <property type="entry name" value="SI:CH73-390P7.2"/>
    <property type="match status" value="1"/>
</dbReference>
<gene>
    <name evidence="1" type="ORF">FHS65_000759</name>
</gene>
<dbReference type="EMBL" id="JACIJB010000001">
    <property type="protein sequence ID" value="MBB5660041.1"/>
    <property type="molecule type" value="Genomic_DNA"/>
</dbReference>
<dbReference type="Pfam" id="PF04134">
    <property type="entry name" value="DCC1-like"/>
    <property type="match status" value="1"/>
</dbReference>
<comment type="caution">
    <text evidence="1">The sequence shown here is derived from an EMBL/GenBank/DDBJ whole genome shotgun (WGS) entry which is preliminary data.</text>
</comment>
<protein>
    <submittedName>
        <fullName evidence="1">Putative DCC family thiol-disulfide oxidoreductase YuxK</fullName>
    </submittedName>
</protein>
<accession>A0A7W9A262</accession>
<name>A0A7W9A262_9CAUL</name>
<dbReference type="RefSeq" id="WP_123286099.1">
    <property type="nucleotide sequence ID" value="NZ_JACIJB010000001.1"/>
</dbReference>
<dbReference type="OrthoDB" id="9801773at2"/>
<evidence type="ECO:0000313" key="2">
    <source>
        <dbReference type="Proteomes" id="UP000548978"/>
    </source>
</evidence>
<dbReference type="Proteomes" id="UP000548978">
    <property type="component" value="Unassembled WGS sequence"/>
</dbReference>
<evidence type="ECO:0000313" key="1">
    <source>
        <dbReference type="EMBL" id="MBB5660041.1"/>
    </source>
</evidence>
<keyword evidence="2" id="KW-1185">Reference proteome</keyword>
<organism evidence="1 2">
    <name type="scientific">Brevundimonas halotolerans</name>
    <dbReference type="NCBI Taxonomy" id="69670"/>
    <lineage>
        <taxon>Bacteria</taxon>
        <taxon>Pseudomonadati</taxon>
        <taxon>Pseudomonadota</taxon>
        <taxon>Alphaproteobacteria</taxon>
        <taxon>Caulobacterales</taxon>
        <taxon>Caulobacteraceae</taxon>
        <taxon>Brevundimonas</taxon>
    </lineage>
</organism>
<dbReference type="PANTHER" id="PTHR34290:SF2">
    <property type="entry name" value="OS04G0668800 PROTEIN"/>
    <property type="match status" value="1"/>
</dbReference>
<dbReference type="InterPro" id="IPR007263">
    <property type="entry name" value="DCC1-like"/>
</dbReference>
<dbReference type="AlphaFoldDB" id="A0A7W9A262"/>
<dbReference type="GO" id="GO:0015035">
    <property type="term" value="F:protein-disulfide reductase activity"/>
    <property type="evidence" value="ECO:0007669"/>
    <property type="project" value="InterPro"/>
</dbReference>